<dbReference type="InterPro" id="IPR000795">
    <property type="entry name" value="T_Tr_GTP-bd_dom"/>
</dbReference>
<dbReference type="CDD" id="cd01434">
    <property type="entry name" value="EFG_mtEFG1_IV"/>
    <property type="match status" value="1"/>
</dbReference>
<evidence type="ECO:0000256" key="3">
    <source>
        <dbReference type="ARBA" id="ARBA00023134"/>
    </source>
</evidence>
<keyword evidence="6" id="KW-1185">Reference proteome</keyword>
<dbReference type="AlphaFoldDB" id="A0AA35RSC0"/>
<dbReference type="SUPFAM" id="SSF54980">
    <property type="entry name" value="EF-G C-terminal domain-like"/>
    <property type="match status" value="2"/>
</dbReference>
<dbReference type="InterPro" id="IPR047872">
    <property type="entry name" value="EFG_IV"/>
</dbReference>
<dbReference type="Gene3D" id="3.30.230.10">
    <property type="match status" value="1"/>
</dbReference>
<dbReference type="Pfam" id="PF14492">
    <property type="entry name" value="EFG_III"/>
    <property type="match status" value="1"/>
</dbReference>
<keyword evidence="5" id="KW-0251">Elongation factor</keyword>
<dbReference type="Proteomes" id="UP001174909">
    <property type="component" value="Unassembled WGS sequence"/>
</dbReference>
<dbReference type="Pfam" id="PF00679">
    <property type="entry name" value="EFG_C"/>
    <property type="match status" value="1"/>
</dbReference>
<name>A0AA35RSC0_GEOBA</name>
<evidence type="ECO:0000256" key="1">
    <source>
        <dbReference type="ARBA" id="ARBA00022741"/>
    </source>
</evidence>
<comment type="caution">
    <text evidence="5">The sequence shown here is derived from an EMBL/GenBank/DDBJ whole genome shotgun (WGS) entry which is preliminary data.</text>
</comment>
<dbReference type="SMART" id="SM00838">
    <property type="entry name" value="EFG_C"/>
    <property type="match status" value="1"/>
</dbReference>
<dbReference type="NCBIfam" id="NF009381">
    <property type="entry name" value="PRK12740.1-5"/>
    <property type="match status" value="1"/>
</dbReference>
<dbReference type="Pfam" id="PF22042">
    <property type="entry name" value="EF-G_D2"/>
    <property type="match status" value="1"/>
</dbReference>
<dbReference type="InterPro" id="IPR035647">
    <property type="entry name" value="EFG_III/V"/>
</dbReference>
<dbReference type="PROSITE" id="PS51722">
    <property type="entry name" value="G_TR_2"/>
    <property type="match status" value="1"/>
</dbReference>
<dbReference type="NCBIfam" id="NF009891">
    <property type="entry name" value="PRK13351.1-1"/>
    <property type="match status" value="1"/>
</dbReference>
<dbReference type="Gene3D" id="3.40.50.300">
    <property type="entry name" value="P-loop containing nucleotide triphosphate hydrolases"/>
    <property type="match status" value="1"/>
</dbReference>
<organism evidence="5 6">
    <name type="scientific">Geodia barretti</name>
    <name type="common">Barrett's horny sponge</name>
    <dbReference type="NCBI Taxonomy" id="519541"/>
    <lineage>
        <taxon>Eukaryota</taxon>
        <taxon>Metazoa</taxon>
        <taxon>Porifera</taxon>
        <taxon>Demospongiae</taxon>
        <taxon>Heteroscleromorpha</taxon>
        <taxon>Tetractinellida</taxon>
        <taxon>Astrophorina</taxon>
        <taxon>Geodiidae</taxon>
        <taxon>Geodia</taxon>
    </lineage>
</organism>
<dbReference type="GO" id="GO:0032790">
    <property type="term" value="P:ribosome disassembly"/>
    <property type="evidence" value="ECO:0007669"/>
    <property type="project" value="TreeGrafter"/>
</dbReference>
<dbReference type="SMART" id="SM00889">
    <property type="entry name" value="EFG_IV"/>
    <property type="match status" value="1"/>
</dbReference>
<dbReference type="InterPro" id="IPR041095">
    <property type="entry name" value="EFG_II"/>
</dbReference>
<dbReference type="GO" id="GO:0003746">
    <property type="term" value="F:translation elongation factor activity"/>
    <property type="evidence" value="ECO:0007669"/>
    <property type="project" value="UniProtKB-KW"/>
</dbReference>
<dbReference type="Pfam" id="PF00009">
    <property type="entry name" value="GTP_EFTU"/>
    <property type="match status" value="1"/>
</dbReference>
<evidence type="ECO:0000256" key="2">
    <source>
        <dbReference type="ARBA" id="ARBA00022917"/>
    </source>
</evidence>
<dbReference type="InterPro" id="IPR014721">
    <property type="entry name" value="Ribsml_uS5_D2-typ_fold_subgr"/>
</dbReference>
<protein>
    <submittedName>
        <fullName evidence="5">Elongation factor G</fullName>
    </submittedName>
</protein>
<dbReference type="SUPFAM" id="SSF50447">
    <property type="entry name" value="Translation proteins"/>
    <property type="match status" value="1"/>
</dbReference>
<dbReference type="NCBIfam" id="NF009379">
    <property type="entry name" value="PRK12740.1-3"/>
    <property type="match status" value="1"/>
</dbReference>
<dbReference type="Gene3D" id="3.30.70.870">
    <property type="entry name" value="Elongation Factor G (Translational Gtpase), domain 3"/>
    <property type="match status" value="1"/>
</dbReference>
<dbReference type="CDD" id="cd16262">
    <property type="entry name" value="EFG_III"/>
    <property type="match status" value="1"/>
</dbReference>
<dbReference type="PANTHER" id="PTHR43261">
    <property type="entry name" value="TRANSLATION ELONGATION FACTOR G-RELATED"/>
    <property type="match status" value="1"/>
</dbReference>
<dbReference type="CDD" id="cd04088">
    <property type="entry name" value="EFG_mtEFG_II"/>
    <property type="match status" value="1"/>
</dbReference>
<dbReference type="InterPro" id="IPR053905">
    <property type="entry name" value="EF-G-like_DII"/>
</dbReference>
<reference evidence="5" key="1">
    <citation type="submission" date="2023-03" db="EMBL/GenBank/DDBJ databases">
        <authorList>
            <person name="Steffen K."/>
            <person name="Cardenas P."/>
        </authorList>
    </citation>
    <scope>NUCLEOTIDE SEQUENCE</scope>
</reference>
<dbReference type="SUPFAM" id="SSF52540">
    <property type="entry name" value="P-loop containing nucleoside triphosphate hydrolases"/>
    <property type="match status" value="1"/>
</dbReference>
<dbReference type="Gene3D" id="3.30.70.240">
    <property type="match status" value="1"/>
</dbReference>
<dbReference type="PANTHER" id="PTHR43261:SF6">
    <property type="entry name" value="ELONGATION FACTOR G-LIKE PROTEIN"/>
    <property type="match status" value="1"/>
</dbReference>
<keyword evidence="1" id="KW-0547">Nucleotide-binding</keyword>
<accession>A0AA35RSC0</accession>
<evidence type="ECO:0000259" key="4">
    <source>
        <dbReference type="PROSITE" id="PS51722"/>
    </source>
</evidence>
<dbReference type="GO" id="GO:0005525">
    <property type="term" value="F:GTP binding"/>
    <property type="evidence" value="ECO:0007669"/>
    <property type="project" value="UniProtKB-KW"/>
</dbReference>
<keyword evidence="3" id="KW-0342">GTP-binding</keyword>
<dbReference type="InterPro" id="IPR009000">
    <property type="entry name" value="Transl_B-barrel_sf"/>
</dbReference>
<feature type="domain" description="Tr-type G" evidence="4">
    <location>
        <begin position="1"/>
        <end position="239"/>
    </location>
</feature>
<gene>
    <name evidence="5" type="ORF">GBAR_LOCUS9667</name>
</gene>
<dbReference type="Gene3D" id="2.40.30.10">
    <property type="entry name" value="Translation factors"/>
    <property type="match status" value="1"/>
</dbReference>
<dbReference type="InterPro" id="IPR035649">
    <property type="entry name" value="EFG_V"/>
</dbReference>
<proteinExistence type="predicted"/>
<dbReference type="InterPro" id="IPR005517">
    <property type="entry name" value="Transl_elong_EFG/EF2_IV"/>
</dbReference>
<evidence type="ECO:0000313" key="5">
    <source>
        <dbReference type="EMBL" id="CAI8015676.1"/>
    </source>
</evidence>
<sequence>MLHTAGHITRFGRVEDGTTVSDFEPEEIRRQSSSQMSVLACPWRGNKINILDTPGYADFRGEVVSASRVADAAIVVVSAASGVEVGTNQMWALANDRNLPRVIYVSKMDRENADFDRIMGEISDRFGRECVPVQIPIGAESAFSGVVNLLDPSADVPAEISDEVEEARERLVEAVAEADEDLADKYLEGEEITQTEMIAGLKQGIADGLIIPVLFGASTSEIGTADLLNAIVDFLPSPADVGEVSADTADGEVSLSPDSDGPLAALVFKSAADPFVGKLSYFRIYSGTFSSDSQLWNANAGQAERVGQVFEVRGKEQTAGSDFASGDIGATPKLNSVLTGHTICTRDNQFTLEGMEFPKPVYLMAVFPKSQADVDKMTSSLSRITEEDPSLTVTREPDTLQVLLGGLGDTHVDIAIEKMKNKFGAEMILQTPKVAYKETISGRTRVEYRHKKQSGGHGQFGHVWLELEPLPRGGGFEFAEKVVGGNVPREYIPSVEKGVAKAMTGGAIAGYPIVDVKATLFDGSYHTVDSSGICFEIAGGQALTKGVQLASPTLLEPIMRVQIVVPDDYTGDIIGDMNSKRGRIHGMTPQGSSTTMIEGETPQAEMLRYATELRSMTQGRGAFTIEFDHYEEVPAHLVDRIVEQLREQEAARA</sequence>
<dbReference type="GO" id="GO:0003924">
    <property type="term" value="F:GTPase activity"/>
    <property type="evidence" value="ECO:0007669"/>
    <property type="project" value="InterPro"/>
</dbReference>
<dbReference type="CDD" id="cd03713">
    <property type="entry name" value="EFG_mtEFG_C"/>
    <property type="match status" value="1"/>
</dbReference>
<dbReference type="SUPFAM" id="SSF54211">
    <property type="entry name" value="Ribosomal protein S5 domain 2-like"/>
    <property type="match status" value="1"/>
</dbReference>
<keyword evidence="2" id="KW-0648">Protein biosynthesis</keyword>
<dbReference type="EMBL" id="CASHTH010001466">
    <property type="protein sequence ID" value="CAI8015676.1"/>
    <property type="molecule type" value="Genomic_DNA"/>
</dbReference>
<dbReference type="InterPro" id="IPR027417">
    <property type="entry name" value="P-loop_NTPase"/>
</dbReference>
<dbReference type="FunFam" id="3.30.230.10:FF:000003">
    <property type="entry name" value="Elongation factor G"/>
    <property type="match status" value="1"/>
</dbReference>
<dbReference type="InterPro" id="IPR009022">
    <property type="entry name" value="EFG_III"/>
</dbReference>
<dbReference type="InterPro" id="IPR000640">
    <property type="entry name" value="EFG_V-like"/>
</dbReference>
<dbReference type="CDD" id="cd04170">
    <property type="entry name" value="EF-G_bact"/>
    <property type="match status" value="1"/>
</dbReference>
<dbReference type="InterPro" id="IPR020568">
    <property type="entry name" value="Ribosomal_Su5_D2-typ_SF"/>
</dbReference>
<dbReference type="Pfam" id="PF03764">
    <property type="entry name" value="EFG_IV"/>
    <property type="match status" value="1"/>
</dbReference>
<dbReference type="FunFam" id="3.30.70.240:FF:000001">
    <property type="entry name" value="Elongation factor G"/>
    <property type="match status" value="1"/>
</dbReference>
<evidence type="ECO:0000313" key="6">
    <source>
        <dbReference type="Proteomes" id="UP001174909"/>
    </source>
</evidence>